<protein>
    <recommendedName>
        <fullName evidence="4">Lytic polysaccharide monooxygenase</fullName>
    </recommendedName>
</protein>
<dbReference type="Proteomes" id="UP000698800">
    <property type="component" value="Unassembled WGS sequence"/>
</dbReference>
<reference evidence="2" key="1">
    <citation type="submission" date="2021-03" db="EMBL/GenBank/DDBJ databases">
        <title>Comparative genomics and phylogenomic investigation of the class Geoglossomycetes provide insights into ecological specialization and systematics.</title>
        <authorList>
            <person name="Melie T."/>
            <person name="Pirro S."/>
            <person name="Miller A.N."/>
            <person name="Quandt A."/>
        </authorList>
    </citation>
    <scope>NUCLEOTIDE SEQUENCE</scope>
    <source>
        <strain evidence="2">GBOQ0MN5Z8</strain>
    </source>
</reference>
<keyword evidence="3" id="KW-1185">Reference proteome</keyword>
<comment type="caution">
    <text evidence="2">The sequence shown here is derived from an EMBL/GenBank/DDBJ whole genome shotgun (WGS) entry which is preliminary data.</text>
</comment>
<gene>
    <name evidence="2" type="ORF">FGG08_000455</name>
</gene>
<dbReference type="EMBL" id="JAGHQL010000005">
    <property type="protein sequence ID" value="KAH0545454.1"/>
    <property type="molecule type" value="Genomic_DNA"/>
</dbReference>
<dbReference type="AlphaFoldDB" id="A0A9P8I929"/>
<evidence type="ECO:0000256" key="1">
    <source>
        <dbReference type="SAM" id="MobiDB-lite"/>
    </source>
</evidence>
<accession>A0A9P8I929</accession>
<name>A0A9P8I929_9PEZI</name>
<feature type="region of interest" description="Disordered" evidence="1">
    <location>
        <begin position="273"/>
        <end position="294"/>
    </location>
</feature>
<feature type="compositionally biased region" description="Low complexity" evidence="1">
    <location>
        <begin position="273"/>
        <end position="291"/>
    </location>
</feature>
<evidence type="ECO:0008006" key="4">
    <source>
        <dbReference type="Google" id="ProtNLM"/>
    </source>
</evidence>
<dbReference type="OrthoDB" id="2342176at2759"/>
<proteinExistence type="predicted"/>
<evidence type="ECO:0000313" key="2">
    <source>
        <dbReference type="EMBL" id="KAH0545454.1"/>
    </source>
</evidence>
<dbReference type="PANTHER" id="PTHR36182:SF1">
    <property type="entry name" value="PROTEIN, PUTATIVE (AFU_ORTHOLOGUE AFUA_6G10930)-RELATED"/>
    <property type="match status" value="1"/>
</dbReference>
<organism evidence="2 3">
    <name type="scientific">Glutinoglossum americanum</name>
    <dbReference type="NCBI Taxonomy" id="1670608"/>
    <lineage>
        <taxon>Eukaryota</taxon>
        <taxon>Fungi</taxon>
        <taxon>Dikarya</taxon>
        <taxon>Ascomycota</taxon>
        <taxon>Pezizomycotina</taxon>
        <taxon>Geoglossomycetes</taxon>
        <taxon>Geoglossales</taxon>
        <taxon>Geoglossaceae</taxon>
        <taxon>Glutinoglossum</taxon>
    </lineage>
</organism>
<dbReference type="Gene3D" id="2.70.50.70">
    <property type="match status" value="1"/>
</dbReference>
<dbReference type="PANTHER" id="PTHR36182">
    <property type="entry name" value="PROTEIN, PUTATIVE (AFU_ORTHOLOGUE AFUA_6G10930)-RELATED"/>
    <property type="match status" value="1"/>
</dbReference>
<evidence type="ECO:0000313" key="3">
    <source>
        <dbReference type="Proteomes" id="UP000698800"/>
    </source>
</evidence>
<sequence>MLLTCSFLIRQVLAHASIDYPPCIGMATNGTRFPEARNGSSTLPGDLVLTGYALDNARSIFNHPLAPNGTDFPCKFLNGVYLLAFGKAALTRDSFTESGNVAAHGGGSCQVSLSFDGGNNFQVIRSWVGGCPGNATWNENYLPPRDISPQKFYFKIPDDTPNGHAIFAWSWFPISGVTAMHMNCAWVNISNGSNTNHNLNPTDYPPLFVANVEKINTCKGKDGTEVVFPTPGKDATTATGTQTATGYPASTVTGNCTGIAQVTATATPFSPTLTAATSSPAKPTSSGGAAPLDVQQAWRRVSSSHKITLRLNTR</sequence>